<evidence type="ECO:0000313" key="2">
    <source>
        <dbReference type="EMBL" id="KAH8980078.1"/>
    </source>
</evidence>
<dbReference type="Pfam" id="PF13302">
    <property type="entry name" value="Acetyltransf_3"/>
    <property type="match status" value="1"/>
</dbReference>
<keyword evidence="3" id="KW-1185">Reference proteome</keyword>
<dbReference type="PANTHER" id="PTHR43441">
    <property type="entry name" value="RIBOSOMAL-PROTEIN-SERINE ACETYLTRANSFERASE"/>
    <property type="match status" value="1"/>
</dbReference>
<dbReference type="EMBL" id="JAKELL010000146">
    <property type="protein sequence ID" value="KAH8980078.1"/>
    <property type="molecule type" value="Genomic_DNA"/>
</dbReference>
<dbReference type="InterPro" id="IPR016181">
    <property type="entry name" value="Acyl_CoA_acyltransferase"/>
</dbReference>
<dbReference type="Proteomes" id="UP001201163">
    <property type="component" value="Unassembled WGS sequence"/>
</dbReference>
<dbReference type="InterPro" id="IPR051908">
    <property type="entry name" value="Ribosomal_N-acetyltransferase"/>
</dbReference>
<comment type="caution">
    <text evidence="2">The sequence shown here is derived from an EMBL/GenBank/DDBJ whole genome shotgun (WGS) entry which is preliminary data.</text>
</comment>
<dbReference type="SUPFAM" id="SSF55729">
    <property type="entry name" value="Acyl-CoA N-acyltransferases (Nat)"/>
    <property type="match status" value="1"/>
</dbReference>
<feature type="domain" description="N-acetyltransferase" evidence="1">
    <location>
        <begin position="41"/>
        <end position="196"/>
    </location>
</feature>
<name>A0AAD4L4Z4_9AGAM</name>
<organism evidence="2 3">
    <name type="scientific">Lactarius akahatsu</name>
    <dbReference type="NCBI Taxonomy" id="416441"/>
    <lineage>
        <taxon>Eukaryota</taxon>
        <taxon>Fungi</taxon>
        <taxon>Dikarya</taxon>
        <taxon>Basidiomycota</taxon>
        <taxon>Agaricomycotina</taxon>
        <taxon>Agaricomycetes</taxon>
        <taxon>Russulales</taxon>
        <taxon>Russulaceae</taxon>
        <taxon>Lactarius</taxon>
    </lineage>
</organism>
<dbReference type="AlphaFoldDB" id="A0AAD4L4Z4"/>
<evidence type="ECO:0000313" key="3">
    <source>
        <dbReference type="Proteomes" id="UP001201163"/>
    </source>
</evidence>
<dbReference type="Gene3D" id="3.40.630.30">
    <property type="match status" value="1"/>
</dbReference>
<sequence>MAYINSYEKPERSTLLPGYFGPDPYDINWAFPLNETLESERVKLTPFIPSLHAQEYAAQVGVRPELHRWFPLDLSSLDRLLTEVEVRVRRNPSWILFAIIDKPHGSAMAGVIGLINASPENLSAEIGWVLVFPAFQRTYVTSNAIGIMLQYAFELPSPEPGPGRSVRRGLGFRRVQWTAHSANKPSHAAATRMGLKEEGILRWTRVSHEGAEGHGIPLRTGDPLNDWENGGREQVQRLIDRK</sequence>
<dbReference type="PANTHER" id="PTHR43441:SF5">
    <property type="entry name" value="FAMILY ACETYLTRANSFERASE, PUTATIVE-RELATED"/>
    <property type="match status" value="1"/>
</dbReference>
<protein>
    <submittedName>
        <fullName evidence="2">Acyl-CoA N-acyltransferase</fullName>
    </submittedName>
</protein>
<dbReference type="GO" id="GO:0008999">
    <property type="term" value="F:protein-N-terminal-alanine acetyltransferase activity"/>
    <property type="evidence" value="ECO:0007669"/>
    <property type="project" value="TreeGrafter"/>
</dbReference>
<evidence type="ECO:0000259" key="1">
    <source>
        <dbReference type="Pfam" id="PF13302"/>
    </source>
</evidence>
<gene>
    <name evidence="2" type="ORF">EDB92DRAFT_1937204</name>
</gene>
<reference evidence="2" key="1">
    <citation type="submission" date="2022-01" db="EMBL/GenBank/DDBJ databases">
        <title>Comparative genomics reveals a dynamic genome evolution in the ectomycorrhizal milk-cap (Lactarius) mushrooms.</title>
        <authorList>
            <consortium name="DOE Joint Genome Institute"/>
            <person name="Lebreton A."/>
            <person name="Tang N."/>
            <person name="Kuo A."/>
            <person name="LaButti K."/>
            <person name="Drula E."/>
            <person name="Barry K."/>
            <person name="Clum A."/>
            <person name="Lipzen A."/>
            <person name="Mousain D."/>
            <person name="Ng V."/>
            <person name="Wang R."/>
            <person name="Wang X."/>
            <person name="Dai Y."/>
            <person name="Henrissat B."/>
            <person name="Grigoriev I.V."/>
            <person name="Guerin-Laguette A."/>
            <person name="Yu F."/>
            <person name="Martin F.M."/>
        </authorList>
    </citation>
    <scope>NUCLEOTIDE SEQUENCE</scope>
    <source>
        <strain evidence="2">QP</strain>
    </source>
</reference>
<accession>A0AAD4L4Z4</accession>
<dbReference type="GO" id="GO:1990189">
    <property type="term" value="F:protein N-terminal-serine acetyltransferase activity"/>
    <property type="evidence" value="ECO:0007669"/>
    <property type="project" value="TreeGrafter"/>
</dbReference>
<dbReference type="InterPro" id="IPR000182">
    <property type="entry name" value="GNAT_dom"/>
</dbReference>
<proteinExistence type="predicted"/>